<keyword evidence="2" id="KW-1185">Reference proteome</keyword>
<reference evidence="1" key="1">
    <citation type="submission" date="2023-04" db="EMBL/GenBank/DDBJ databases">
        <title>A chromosome-level genome assembly of the parasitoid wasp Eretmocerus hayati.</title>
        <authorList>
            <person name="Zhong Y."/>
            <person name="Liu S."/>
            <person name="Liu Y."/>
        </authorList>
    </citation>
    <scope>NUCLEOTIDE SEQUENCE</scope>
    <source>
        <strain evidence="1">ZJU_SS_LIU_2023</strain>
    </source>
</reference>
<dbReference type="Proteomes" id="UP001239111">
    <property type="component" value="Chromosome 2"/>
</dbReference>
<organism evidence="1 2">
    <name type="scientific">Eretmocerus hayati</name>
    <dbReference type="NCBI Taxonomy" id="131215"/>
    <lineage>
        <taxon>Eukaryota</taxon>
        <taxon>Metazoa</taxon>
        <taxon>Ecdysozoa</taxon>
        <taxon>Arthropoda</taxon>
        <taxon>Hexapoda</taxon>
        <taxon>Insecta</taxon>
        <taxon>Pterygota</taxon>
        <taxon>Neoptera</taxon>
        <taxon>Endopterygota</taxon>
        <taxon>Hymenoptera</taxon>
        <taxon>Apocrita</taxon>
        <taxon>Proctotrupomorpha</taxon>
        <taxon>Chalcidoidea</taxon>
        <taxon>Aphelinidae</taxon>
        <taxon>Aphelininae</taxon>
        <taxon>Eretmocerus</taxon>
    </lineage>
</organism>
<evidence type="ECO:0000313" key="1">
    <source>
        <dbReference type="EMBL" id="KAJ8680547.1"/>
    </source>
</evidence>
<sequence>MAAQSSKVDHAPCMYCNWVLPLQNYNSKTHTCFKDWDQEKEMLMVTDTGHVVMTREFEGQNVIIYPDSCVAPDVEPLEAESPEGEINLEDGDEGALYGGKANNIWRKLDEVLIETVFNYPTLWNSHMDLKKRTRSKRDDAWKTVQLKLNACSNNKVNLSIATIKKRWKHLCNCFTKEKKIRNPPSGSEGLAPQERPRKGFRYYEKMRFITDHQIEVPTTSSAAPNADEDEDSEVDENACPNSNSPAGNSNQTPEKPYRYQNKKRRRSDETPMEEKLLEAIMQTPKAPDRIDGLLILWGSTLRKLPERQSLDLEWRVQTIFHEYEMAHFDQQESNNRS</sequence>
<dbReference type="EMBL" id="CM056742">
    <property type="protein sequence ID" value="KAJ8680547.1"/>
    <property type="molecule type" value="Genomic_DNA"/>
</dbReference>
<name>A0ACC2PDL2_9HYME</name>
<comment type="caution">
    <text evidence="1">The sequence shown here is derived from an EMBL/GenBank/DDBJ whole genome shotgun (WGS) entry which is preliminary data.</text>
</comment>
<evidence type="ECO:0000313" key="2">
    <source>
        <dbReference type="Proteomes" id="UP001239111"/>
    </source>
</evidence>
<accession>A0ACC2PDL2</accession>
<gene>
    <name evidence="1" type="ORF">QAD02_016334</name>
</gene>
<protein>
    <submittedName>
        <fullName evidence="1">Uncharacterized protein</fullName>
    </submittedName>
</protein>
<proteinExistence type="predicted"/>